<dbReference type="AlphaFoldDB" id="A0A176W6Z5"/>
<gene>
    <name evidence="8" type="ORF">AXG93_4492s1230</name>
</gene>
<protein>
    <recommendedName>
        <fullName evidence="7">Cytochrome b5 heme-binding domain-containing protein</fullName>
    </recommendedName>
</protein>
<keyword evidence="9" id="KW-1185">Reference proteome</keyword>
<dbReference type="InterPro" id="IPR001199">
    <property type="entry name" value="Cyt_B5-like_heme/steroid-bd"/>
</dbReference>
<evidence type="ECO:0000256" key="4">
    <source>
        <dbReference type="ARBA" id="ARBA00023004"/>
    </source>
</evidence>
<proteinExistence type="inferred from homology"/>
<dbReference type="GO" id="GO:0016717">
    <property type="term" value="F:oxidoreductase activity, acting on paired donors, with oxidation of a pair of donors resulting in the reduction of molecular oxygen to two molecules of water"/>
    <property type="evidence" value="ECO:0007669"/>
    <property type="project" value="TreeGrafter"/>
</dbReference>
<dbReference type="CDD" id="cd03506">
    <property type="entry name" value="Delta6-FADS-like"/>
    <property type="match status" value="1"/>
</dbReference>
<evidence type="ECO:0000259" key="7">
    <source>
        <dbReference type="PROSITE" id="PS50255"/>
    </source>
</evidence>
<reference evidence="8" key="1">
    <citation type="submission" date="2016-03" db="EMBL/GenBank/DDBJ databases">
        <title>Mechanisms controlling the formation of the plant cell surface in tip-growing cells are functionally conserved among land plants.</title>
        <authorList>
            <person name="Honkanen S."/>
            <person name="Jones V.A."/>
            <person name="Morieri G."/>
            <person name="Champion C."/>
            <person name="Hetherington A.J."/>
            <person name="Kelly S."/>
            <person name="Saint-Marcoux D."/>
            <person name="Proust H."/>
            <person name="Prescott H."/>
            <person name="Dolan L."/>
        </authorList>
    </citation>
    <scope>NUCLEOTIDE SEQUENCE [LARGE SCALE GENOMIC DNA]</scope>
    <source>
        <tissue evidence="8">Whole gametophyte</tissue>
    </source>
</reference>
<dbReference type="GO" id="GO:0006636">
    <property type="term" value="P:unsaturated fatty acid biosynthetic process"/>
    <property type="evidence" value="ECO:0007669"/>
    <property type="project" value="UniProtKB-ARBA"/>
</dbReference>
<dbReference type="SMART" id="SM01117">
    <property type="entry name" value="Cyt-b5"/>
    <property type="match status" value="1"/>
</dbReference>
<evidence type="ECO:0000256" key="6">
    <source>
        <dbReference type="SAM" id="Phobius"/>
    </source>
</evidence>
<keyword evidence="2" id="KW-0349">Heme</keyword>
<feature type="transmembrane region" description="Helical" evidence="6">
    <location>
        <begin position="339"/>
        <end position="358"/>
    </location>
</feature>
<feature type="compositionally biased region" description="Basic and acidic residues" evidence="5">
    <location>
        <begin position="106"/>
        <end position="119"/>
    </location>
</feature>
<feature type="region of interest" description="Disordered" evidence="5">
    <location>
        <begin position="32"/>
        <end position="119"/>
    </location>
</feature>
<dbReference type="PROSITE" id="PS50255">
    <property type="entry name" value="CYTOCHROME_B5_2"/>
    <property type="match status" value="1"/>
</dbReference>
<accession>A0A176W6Z5</accession>
<feature type="transmembrane region" description="Helical" evidence="6">
    <location>
        <begin position="364"/>
        <end position="387"/>
    </location>
</feature>
<dbReference type="InterPro" id="IPR012171">
    <property type="entry name" value="Fatty_acid_desaturase"/>
</dbReference>
<dbReference type="InterPro" id="IPR036400">
    <property type="entry name" value="Cyt_B5-like_heme/steroid_sf"/>
</dbReference>
<dbReference type="Proteomes" id="UP000077202">
    <property type="component" value="Unassembled WGS sequence"/>
</dbReference>
<dbReference type="PANTHER" id="PTHR19353">
    <property type="entry name" value="FATTY ACID DESATURASE 2"/>
    <property type="match status" value="1"/>
</dbReference>
<dbReference type="EMBL" id="LVLJ01001744">
    <property type="protein sequence ID" value="OAE28232.1"/>
    <property type="molecule type" value="Genomic_DNA"/>
</dbReference>
<evidence type="ECO:0000256" key="5">
    <source>
        <dbReference type="SAM" id="MobiDB-lite"/>
    </source>
</evidence>
<keyword evidence="6" id="KW-0472">Membrane</keyword>
<evidence type="ECO:0000256" key="2">
    <source>
        <dbReference type="ARBA" id="ARBA00022617"/>
    </source>
</evidence>
<feature type="transmembrane region" description="Helical" evidence="6">
    <location>
        <begin position="504"/>
        <end position="524"/>
    </location>
</feature>
<comment type="caution">
    <text evidence="8">The sequence shown here is derived from an EMBL/GenBank/DDBJ whole genome shotgun (WGS) entry which is preliminary data.</text>
</comment>
<keyword evidence="6" id="KW-1133">Transmembrane helix</keyword>
<dbReference type="GO" id="GO:0016020">
    <property type="term" value="C:membrane"/>
    <property type="evidence" value="ECO:0007669"/>
    <property type="project" value="TreeGrafter"/>
</dbReference>
<comment type="similarity">
    <text evidence="1">Belongs to the fatty acid desaturase type 1 family.</text>
</comment>
<dbReference type="Pfam" id="PF00487">
    <property type="entry name" value="FA_desaturase"/>
    <property type="match status" value="1"/>
</dbReference>
<keyword evidence="6" id="KW-0812">Transmembrane</keyword>
<dbReference type="GO" id="GO:0042759">
    <property type="term" value="P:long-chain fatty acid biosynthetic process"/>
    <property type="evidence" value="ECO:0007669"/>
    <property type="project" value="UniProtKB-ARBA"/>
</dbReference>
<organism evidence="8 9">
    <name type="scientific">Marchantia polymorpha subsp. ruderalis</name>
    <dbReference type="NCBI Taxonomy" id="1480154"/>
    <lineage>
        <taxon>Eukaryota</taxon>
        <taxon>Viridiplantae</taxon>
        <taxon>Streptophyta</taxon>
        <taxon>Embryophyta</taxon>
        <taxon>Marchantiophyta</taxon>
        <taxon>Marchantiopsida</taxon>
        <taxon>Marchantiidae</taxon>
        <taxon>Marchantiales</taxon>
        <taxon>Marchantiaceae</taxon>
        <taxon>Marchantia</taxon>
    </lineage>
</organism>
<sequence length="669" mass="74892">MSPFRTDWRQVTHPLSVPSHRKNRTDNIREHTLLFPPGVGSSTLLVAPPSERKGKERQRSSTGGRRAPRGTGVRRELSNSAPVPVPVQLSLSWTGRGRRRKVGGPAERDTESCRGREAKGRGRFFPRLVAAERAPVAWNQPGQRRPPVAVVVGAGPSSRTLGRGGADKKGAARLPDTISWNGSTVMPPHAPDSTGLGPEVFRLPDDAIPAQDRRSTQKKYSLSDVSKHNTPNDCWLVIWGKVYDVTSWVKVHPGGSLIFVKAGQDSTQLFDSYHPLYVRKLLAQFCIGELQTSAGDEKFKSSTLEYAGEEHEVFYHTLKQRVETYFRKQKINPRYHPQMLVKSAVIIGTLLLCYYFGFFWSQNVLLSMFLASIMGFCTAEVGMSIMHDGNHGSYTQSTLLGYVMGATLDLVGASSFMWRQQHVAGHHSFTNIDHYDPDIRVKDPDLRRVTSQQPRRWFHEYQHIYLGVLYGVLALKSVLIDDFSAFFSGAIGPVKIAQMTPLEMGVFWGGKVVYALYMFLLPMMYGQYNILTFIGLYILSQLVAGWTLALFFQVAHVVDDAVFPVAETDGGKAKIPSGWAEMQVRTTTNFSSRSMFWTHISGGLNHQIEHHLFPGVCHVHYPSIQPIVKATCDEFNVPYTSYPTFWAALRAHFQHLKNVGLQDGLRLDG</sequence>
<dbReference type="Gene3D" id="3.10.120.10">
    <property type="entry name" value="Cytochrome b5-like heme/steroid binding domain"/>
    <property type="match status" value="1"/>
</dbReference>
<dbReference type="GO" id="GO:0046872">
    <property type="term" value="F:metal ion binding"/>
    <property type="evidence" value="ECO:0007669"/>
    <property type="project" value="UniProtKB-KW"/>
</dbReference>
<feature type="transmembrane region" description="Helical" evidence="6">
    <location>
        <begin position="530"/>
        <end position="552"/>
    </location>
</feature>
<evidence type="ECO:0000313" key="9">
    <source>
        <dbReference type="Proteomes" id="UP000077202"/>
    </source>
</evidence>
<dbReference type="FunFam" id="3.10.120.10:FF:000007">
    <property type="entry name" value="Sulfite oxidase, mitochondrial"/>
    <property type="match status" value="1"/>
</dbReference>
<evidence type="ECO:0000256" key="3">
    <source>
        <dbReference type="ARBA" id="ARBA00022723"/>
    </source>
</evidence>
<dbReference type="SUPFAM" id="SSF55856">
    <property type="entry name" value="Cytochrome b5-like heme/steroid binding domain"/>
    <property type="match status" value="1"/>
</dbReference>
<evidence type="ECO:0000313" key="8">
    <source>
        <dbReference type="EMBL" id="OAE28232.1"/>
    </source>
</evidence>
<evidence type="ECO:0000256" key="1">
    <source>
        <dbReference type="ARBA" id="ARBA00009295"/>
    </source>
</evidence>
<feature type="region of interest" description="Disordered" evidence="5">
    <location>
        <begin position="180"/>
        <end position="203"/>
    </location>
</feature>
<dbReference type="Pfam" id="PF00173">
    <property type="entry name" value="Cyt-b5"/>
    <property type="match status" value="1"/>
</dbReference>
<feature type="transmembrane region" description="Helical" evidence="6">
    <location>
        <begin position="399"/>
        <end position="418"/>
    </location>
</feature>
<feature type="domain" description="Cytochrome b5 heme-binding" evidence="7">
    <location>
        <begin position="217"/>
        <end position="291"/>
    </location>
</feature>
<name>A0A176W6Z5_MARPO</name>
<keyword evidence="3" id="KW-0479">Metal-binding</keyword>
<dbReference type="PANTHER" id="PTHR19353:SF19">
    <property type="entry name" value="DELTA(5) FATTY ACID DESATURASE C-RELATED"/>
    <property type="match status" value="1"/>
</dbReference>
<keyword evidence="4" id="KW-0408">Iron</keyword>
<feature type="compositionally biased region" description="Basic and acidic residues" evidence="5">
    <location>
        <begin position="50"/>
        <end position="59"/>
    </location>
</feature>
<dbReference type="InterPro" id="IPR005804">
    <property type="entry name" value="FA_desaturase_dom"/>
</dbReference>